<evidence type="ECO:0000313" key="2">
    <source>
        <dbReference type="EMBL" id="CAL7952363.1"/>
    </source>
</evidence>
<keyword evidence="3" id="KW-1185">Reference proteome</keyword>
<comment type="caution">
    <text evidence="2">The sequence shown here is derived from an EMBL/GenBank/DDBJ whole genome shotgun (WGS) entry which is preliminary data.</text>
</comment>
<organism evidence="2 3">
    <name type="scientific">Xylocopa violacea</name>
    <name type="common">Violet carpenter bee</name>
    <name type="synonym">Apis violacea</name>
    <dbReference type="NCBI Taxonomy" id="135666"/>
    <lineage>
        <taxon>Eukaryota</taxon>
        <taxon>Metazoa</taxon>
        <taxon>Ecdysozoa</taxon>
        <taxon>Arthropoda</taxon>
        <taxon>Hexapoda</taxon>
        <taxon>Insecta</taxon>
        <taxon>Pterygota</taxon>
        <taxon>Neoptera</taxon>
        <taxon>Endopterygota</taxon>
        <taxon>Hymenoptera</taxon>
        <taxon>Apocrita</taxon>
        <taxon>Aculeata</taxon>
        <taxon>Apoidea</taxon>
        <taxon>Anthophila</taxon>
        <taxon>Apidae</taxon>
        <taxon>Xylocopa</taxon>
        <taxon>Xylocopa</taxon>
    </lineage>
</organism>
<feature type="compositionally biased region" description="Basic and acidic residues" evidence="1">
    <location>
        <begin position="278"/>
        <end position="288"/>
    </location>
</feature>
<proteinExistence type="predicted"/>
<dbReference type="Gene3D" id="2.40.50.140">
    <property type="entry name" value="Nucleic acid-binding proteins"/>
    <property type="match status" value="1"/>
</dbReference>
<feature type="region of interest" description="Disordered" evidence="1">
    <location>
        <begin position="269"/>
        <end position="288"/>
    </location>
</feature>
<name>A0ABP1PGL3_XYLVO</name>
<evidence type="ECO:0000313" key="3">
    <source>
        <dbReference type="Proteomes" id="UP001642520"/>
    </source>
</evidence>
<dbReference type="EMBL" id="CAXAJV020001301">
    <property type="protein sequence ID" value="CAL7952363.1"/>
    <property type="molecule type" value="Genomic_DNA"/>
</dbReference>
<accession>A0ABP1PGL3</accession>
<reference evidence="2 3" key="1">
    <citation type="submission" date="2024-08" db="EMBL/GenBank/DDBJ databases">
        <authorList>
            <person name="Will J Nash"/>
            <person name="Angela Man"/>
            <person name="Seanna McTaggart"/>
            <person name="Kendall Baker"/>
            <person name="Tom Barker"/>
            <person name="Leah Catchpole"/>
            <person name="Alex Durrant"/>
            <person name="Karim Gharbi"/>
            <person name="Naomi Irish"/>
            <person name="Gemy Kaithakottil"/>
            <person name="Debby Ku"/>
            <person name="Aaliyah Providence"/>
            <person name="Felix Shaw"/>
            <person name="David Swarbreck"/>
            <person name="Chris Watkins"/>
            <person name="Ann M. McCartney"/>
            <person name="Giulio Formenti"/>
            <person name="Alice Mouton"/>
            <person name="Noel Vella"/>
            <person name="Bjorn M von Reumont"/>
            <person name="Adriana Vella"/>
            <person name="Wilfried Haerty"/>
        </authorList>
    </citation>
    <scope>NUCLEOTIDE SEQUENCE [LARGE SCALE GENOMIC DNA]</scope>
</reference>
<dbReference type="Proteomes" id="UP001642520">
    <property type="component" value="Unassembled WGS sequence"/>
</dbReference>
<evidence type="ECO:0000256" key="1">
    <source>
        <dbReference type="SAM" id="MobiDB-lite"/>
    </source>
</evidence>
<protein>
    <submittedName>
        <fullName evidence="2">Uncharacterized protein</fullName>
    </submittedName>
</protein>
<sequence length="288" mass="33967">MWDDVDLLSWTDLPEKIEPHFVSRKGDYDYPLYLSEKEEWVHVKKMNYKGTIKISEPFLIMELNRFVPYMENKYVKFHPLNMPNVKVGKIEIVGFVIRVSEDIKFYRYQVDDGTGSITVFYDKKQFATTIKERKMIDAKYKNNAKSINIKELKCQKCPNNYVNPRPNFEYPDGTNIRDILIYENNWSLETHNGTLGTEVKRCAYVHAVGYCTIDFLYGKRPTEEITFKDLINSKLNFLATRVTCISDGEYNKKLLMWINTSVRRRYDEHPNEPQLCQKTKDTKVSAKS</sequence>
<dbReference type="InterPro" id="IPR012340">
    <property type="entry name" value="NA-bd_OB-fold"/>
</dbReference>
<gene>
    <name evidence="2" type="ORF">XYLVIOL_LOCUS11034</name>
</gene>